<dbReference type="Pfam" id="PF04966">
    <property type="entry name" value="OprB"/>
    <property type="match status" value="1"/>
</dbReference>
<dbReference type="EMBL" id="FNYD01000013">
    <property type="protein sequence ID" value="SEK04663.1"/>
    <property type="molecule type" value="Genomic_DNA"/>
</dbReference>
<dbReference type="GO" id="GO:0015288">
    <property type="term" value="F:porin activity"/>
    <property type="evidence" value="ECO:0007669"/>
    <property type="project" value="InterPro"/>
</dbReference>
<dbReference type="GO" id="GO:0016020">
    <property type="term" value="C:membrane"/>
    <property type="evidence" value="ECO:0007669"/>
    <property type="project" value="InterPro"/>
</dbReference>
<dbReference type="STRING" id="1227549.SAMN05444007_11367"/>
<dbReference type="InterPro" id="IPR038673">
    <property type="entry name" value="OprB_sf"/>
</dbReference>
<accession>A0A1H7DSE6</accession>
<evidence type="ECO:0000313" key="4">
    <source>
        <dbReference type="Proteomes" id="UP000199379"/>
    </source>
</evidence>
<comment type="similarity">
    <text evidence="1 2">Belongs to the OprB family.</text>
</comment>
<dbReference type="GO" id="GO:0008643">
    <property type="term" value="P:carbohydrate transport"/>
    <property type="evidence" value="ECO:0007669"/>
    <property type="project" value="InterPro"/>
</dbReference>
<dbReference type="InterPro" id="IPR007049">
    <property type="entry name" value="Carb-sel_porin_OprB"/>
</dbReference>
<dbReference type="Gene3D" id="2.40.160.180">
    <property type="entry name" value="Carbohydrate-selective porin OprB"/>
    <property type="match status" value="1"/>
</dbReference>
<keyword evidence="4" id="KW-1185">Reference proteome</keyword>
<reference evidence="3 4" key="1">
    <citation type="submission" date="2016-10" db="EMBL/GenBank/DDBJ databases">
        <authorList>
            <person name="de Groot N.N."/>
        </authorList>
    </citation>
    <scope>NUCLEOTIDE SEQUENCE [LARGE SCALE GENOMIC DNA]</scope>
    <source>
        <strain evidence="3 4">DSM 29340</strain>
    </source>
</reference>
<dbReference type="Proteomes" id="UP000199379">
    <property type="component" value="Unassembled WGS sequence"/>
</dbReference>
<proteinExistence type="inferred from homology"/>
<gene>
    <name evidence="3" type="ORF">SAMN05444007_11367</name>
</gene>
<sequence length="417" mass="46097">MFLPVLVKLQSDLRLWGVANCGAALLTAASWQLVQADEAPGNGFEYGEISGLFEAPGERDGYVSFGVFDRAFEAYSDWKSSLQDKHGFSFLIEDRMINQWGDGAEVYDNELNLIARQEFFRSAPGSLSLNVWGQFANSLAGRTAGRFQADLGVLSPLNGGTSGPDTSNQILQMLAVEYVAPNERWRFQAGKLALRTLVNLNRYANGDSEMFFSPMLGNNPVVPYTALLGLGLFAEYRTDLWRVSALVRAPDTELGLSTDAWSAGNRGYVVEAALTPRIPGLGDGIYRLTWSLDEANATFPRMETWSFSADQDIGARIGAFARYAQADATFRDFRRRAAVGFQVKKPFGFTHDRIGLGGWWGDPTNQALRDERGIELFYNAQITPYLQITPDLQVVFDPTNSTASSEVVFGLRLRLAL</sequence>
<protein>
    <submittedName>
        <fullName evidence="3">Carbohydrate-selective porin, OprB family</fullName>
    </submittedName>
</protein>
<dbReference type="RefSeq" id="WP_092370758.1">
    <property type="nucleotide sequence ID" value="NZ_BMGV01000012.1"/>
</dbReference>
<evidence type="ECO:0000313" key="3">
    <source>
        <dbReference type="EMBL" id="SEK04663.1"/>
    </source>
</evidence>
<evidence type="ECO:0000256" key="1">
    <source>
        <dbReference type="ARBA" id="ARBA00008769"/>
    </source>
</evidence>
<evidence type="ECO:0000256" key="2">
    <source>
        <dbReference type="RuleBase" id="RU363072"/>
    </source>
</evidence>
<name>A0A1H7DSE6_9RHOB</name>
<dbReference type="OrthoDB" id="177316at2"/>
<organism evidence="3 4">
    <name type="scientific">Cribrihabitans marinus</name>
    <dbReference type="NCBI Taxonomy" id="1227549"/>
    <lineage>
        <taxon>Bacteria</taxon>
        <taxon>Pseudomonadati</taxon>
        <taxon>Pseudomonadota</taxon>
        <taxon>Alphaproteobacteria</taxon>
        <taxon>Rhodobacterales</taxon>
        <taxon>Paracoccaceae</taxon>
        <taxon>Cribrihabitans</taxon>
    </lineage>
</organism>
<dbReference type="AlphaFoldDB" id="A0A1H7DSE6"/>